<protein>
    <recommendedName>
        <fullName evidence="4">DUF423 domain-containing protein</fullName>
    </recommendedName>
</protein>
<keyword evidence="1" id="KW-0472">Membrane</keyword>
<dbReference type="RefSeq" id="WP_070048732.1">
    <property type="nucleotide sequence ID" value="NZ_CBCSDO010000003.1"/>
</dbReference>
<feature type="transmembrane region" description="Helical" evidence="1">
    <location>
        <begin position="73"/>
        <end position="98"/>
    </location>
</feature>
<keyword evidence="1" id="KW-1133">Transmembrane helix</keyword>
<gene>
    <name evidence="2" type="ORF">BI198_05955</name>
</gene>
<reference evidence="3" key="1">
    <citation type="submission" date="2016-09" db="EMBL/GenBank/DDBJ databases">
        <authorList>
            <person name="Wan X."/>
            <person name="Hou S."/>
        </authorList>
    </citation>
    <scope>NUCLEOTIDE SEQUENCE [LARGE SCALE GENOMIC DNA]</scope>
    <source>
        <strain evidence="3">KH87</strain>
    </source>
</reference>
<evidence type="ECO:0000313" key="3">
    <source>
        <dbReference type="Proteomes" id="UP000242258"/>
    </source>
</evidence>
<feature type="transmembrane region" description="Helical" evidence="1">
    <location>
        <begin position="12"/>
        <end position="30"/>
    </location>
</feature>
<sequence length="124" mass="13775">MKYFWQISQSLTALYGAAVVGFAAALMHLWQGDITSQGLARVLSAIAMLAFHCLALMVLNIQSSQKKLSRLVAILWHLGLICFVWTLLAGVFFLPFYFSQLAPIGGQLLIVAWLLLAFSAWQRS</sequence>
<feature type="transmembrane region" description="Helical" evidence="1">
    <location>
        <begin position="42"/>
        <end position="61"/>
    </location>
</feature>
<accession>A0A1E7Q4U9</accession>
<dbReference type="STRING" id="1628148.BI198_05955"/>
<dbReference type="Pfam" id="PF04241">
    <property type="entry name" value="DUF423"/>
    <property type="match status" value="1"/>
</dbReference>
<keyword evidence="1" id="KW-0812">Transmembrane</keyword>
<proteinExistence type="predicted"/>
<dbReference type="AlphaFoldDB" id="A0A1E7Q4U9"/>
<dbReference type="Proteomes" id="UP000242258">
    <property type="component" value="Unassembled WGS sequence"/>
</dbReference>
<feature type="transmembrane region" description="Helical" evidence="1">
    <location>
        <begin position="104"/>
        <end position="121"/>
    </location>
</feature>
<comment type="caution">
    <text evidence="2">The sequence shown here is derived from an EMBL/GenBank/DDBJ whole genome shotgun (WGS) entry which is preliminary data.</text>
</comment>
<evidence type="ECO:0008006" key="4">
    <source>
        <dbReference type="Google" id="ProtNLM"/>
    </source>
</evidence>
<name>A0A1E7Q4U9_9GAMM</name>
<organism evidence="2 3">
    <name type="scientific">Rheinheimera salexigens</name>
    <dbReference type="NCBI Taxonomy" id="1628148"/>
    <lineage>
        <taxon>Bacteria</taxon>
        <taxon>Pseudomonadati</taxon>
        <taxon>Pseudomonadota</taxon>
        <taxon>Gammaproteobacteria</taxon>
        <taxon>Chromatiales</taxon>
        <taxon>Chromatiaceae</taxon>
        <taxon>Rheinheimera</taxon>
    </lineage>
</organism>
<evidence type="ECO:0000256" key="1">
    <source>
        <dbReference type="SAM" id="Phobius"/>
    </source>
</evidence>
<dbReference type="EMBL" id="MKEK01000001">
    <property type="protein sequence ID" value="OEY69166.1"/>
    <property type="molecule type" value="Genomic_DNA"/>
</dbReference>
<keyword evidence="3" id="KW-1185">Reference proteome</keyword>
<dbReference type="InterPro" id="IPR006696">
    <property type="entry name" value="DUF423"/>
</dbReference>
<dbReference type="OrthoDB" id="5770152at2"/>
<evidence type="ECO:0000313" key="2">
    <source>
        <dbReference type="EMBL" id="OEY69166.1"/>
    </source>
</evidence>